<proteinExistence type="predicted"/>
<accession>A0A840GB23</accession>
<evidence type="ECO:0000259" key="1">
    <source>
        <dbReference type="Pfam" id="PF00550"/>
    </source>
</evidence>
<name>A0A840GB23_RHOTE</name>
<sequence length="87" mass="9426">MNDIQSAVLRILDRELNLNGRAQGFKADTRLRGALPQLDSMAIVSLISALESDLGFEFPEDLLDGTIFETVGSLTACVTRILESGQS</sequence>
<dbReference type="Gene3D" id="1.10.1200.10">
    <property type="entry name" value="ACP-like"/>
    <property type="match status" value="1"/>
</dbReference>
<dbReference type="SUPFAM" id="SSF47336">
    <property type="entry name" value="ACP-like"/>
    <property type="match status" value="1"/>
</dbReference>
<dbReference type="AlphaFoldDB" id="A0A840GB23"/>
<dbReference type="OrthoDB" id="8527261at2"/>
<dbReference type="InterPro" id="IPR036736">
    <property type="entry name" value="ACP-like_sf"/>
</dbReference>
<reference evidence="2 3" key="1">
    <citation type="submission" date="2020-08" db="EMBL/GenBank/DDBJ databases">
        <title>Genome sequencing of Purple Non-Sulfur Bacteria from various extreme environments.</title>
        <authorList>
            <person name="Mayer M."/>
        </authorList>
    </citation>
    <scope>NUCLEOTIDE SEQUENCE [LARGE SCALE GENOMIC DNA]</scope>
    <source>
        <strain evidence="2 3">2761</strain>
    </source>
</reference>
<keyword evidence="3" id="KW-1185">Reference proteome</keyword>
<dbReference type="EMBL" id="JACIGE010000008">
    <property type="protein sequence ID" value="MBB4247868.1"/>
    <property type="molecule type" value="Genomic_DNA"/>
</dbReference>
<protein>
    <submittedName>
        <fullName evidence="2">Acyl carrier protein</fullName>
    </submittedName>
</protein>
<dbReference type="Proteomes" id="UP000587070">
    <property type="component" value="Unassembled WGS sequence"/>
</dbReference>
<comment type="caution">
    <text evidence="2">The sequence shown here is derived from an EMBL/GenBank/DDBJ whole genome shotgun (WGS) entry which is preliminary data.</text>
</comment>
<gene>
    <name evidence="2" type="ORF">GGD90_002254</name>
</gene>
<dbReference type="RefSeq" id="WP_153116987.1">
    <property type="nucleotide sequence ID" value="NZ_JACIGE010000008.1"/>
</dbReference>
<dbReference type="Pfam" id="PF00550">
    <property type="entry name" value="PP-binding"/>
    <property type="match status" value="1"/>
</dbReference>
<feature type="domain" description="Carrier" evidence="1">
    <location>
        <begin position="10"/>
        <end position="78"/>
    </location>
</feature>
<organism evidence="2 3">
    <name type="scientific">Rhodocyclus tenuis</name>
    <name type="common">Rhodospirillum tenue</name>
    <dbReference type="NCBI Taxonomy" id="1066"/>
    <lineage>
        <taxon>Bacteria</taxon>
        <taxon>Pseudomonadati</taxon>
        <taxon>Pseudomonadota</taxon>
        <taxon>Betaproteobacteria</taxon>
        <taxon>Rhodocyclales</taxon>
        <taxon>Rhodocyclaceae</taxon>
        <taxon>Rhodocyclus</taxon>
    </lineage>
</organism>
<evidence type="ECO:0000313" key="2">
    <source>
        <dbReference type="EMBL" id="MBB4247868.1"/>
    </source>
</evidence>
<dbReference type="InterPro" id="IPR009081">
    <property type="entry name" value="PP-bd_ACP"/>
</dbReference>
<evidence type="ECO:0000313" key="3">
    <source>
        <dbReference type="Proteomes" id="UP000587070"/>
    </source>
</evidence>